<dbReference type="AlphaFoldDB" id="A0A066WWD1"/>
<protein>
    <recommendedName>
        <fullName evidence="2">CBS domain-containing protein</fullName>
    </recommendedName>
</protein>
<comment type="caution">
    <text evidence="3">The sequence shown here is derived from an EMBL/GenBank/DDBJ whole genome shotgun (WGS) entry which is preliminary data.</text>
</comment>
<evidence type="ECO:0000313" key="4">
    <source>
        <dbReference type="Proteomes" id="UP000027064"/>
    </source>
</evidence>
<dbReference type="PATRIC" id="fig|1492738.3.peg.365"/>
<name>A0A066WWD1_9FLAO</name>
<keyword evidence="4" id="KW-1185">Reference proteome</keyword>
<dbReference type="InterPro" id="IPR000644">
    <property type="entry name" value="CBS_dom"/>
</dbReference>
<dbReference type="InterPro" id="IPR046342">
    <property type="entry name" value="CBS_dom_sf"/>
</dbReference>
<dbReference type="Proteomes" id="UP000027064">
    <property type="component" value="Unassembled WGS sequence"/>
</dbReference>
<evidence type="ECO:0000256" key="1">
    <source>
        <dbReference type="PROSITE-ProRule" id="PRU00703"/>
    </source>
</evidence>
<accession>A0A066WWD1</accession>
<dbReference type="OrthoDB" id="1523762at2"/>
<dbReference type="EMBL" id="JNCA01000001">
    <property type="protein sequence ID" value="KDN56868.1"/>
    <property type="molecule type" value="Genomic_DNA"/>
</dbReference>
<dbReference type="eggNOG" id="COG0517">
    <property type="taxonomic scope" value="Bacteria"/>
</dbReference>
<dbReference type="STRING" id="1492738.FEM21_03710"/>
<dbReference type="RefSeq" id="WP_035657019.1">
    <property type="nucleotide sequence ID" value="NZ_JNCA01000001.1"/>
</dbReference>
<feature type="domain" description="CBS" evidence="2">
    <location>
        <begin position="66"/>
        <end position="124"/>
    </location>
</feature>
<proteinExistence type="predicted"/>
<dbReference type="Gene3D" id="3.10.580.10">
    <property type="entry name" value="CBS-domain"/>
    <property type="match status" value="1"/>
</dbReference>
<dbReference type="SUPFAM" id="SSF54631">
    <property type="entry name" value="CBS-domain pair"/>
    <property type="match status" value="1"/>
</dbReference>
<sequence>MEITNYITNDFKPIDSQETIAVVKDFLVDFEFSHFPIVEDEVYIGSISAEDVETCEDEKKVADYKYTLETFFIRTNALWFEVLEVFAKNHSNVIPVLDENNKYVGYYEMEDIITFFNQTPFVKEQGAIIKIRKGILDYSMSQITQIVESNNGKLLGLFISEADLETVEVTVKITPGTINEIIQTFRRYNYEIISEHHEDNYITNLKERSDYLDKYLNM</sequence>
<gene>
    <name evidence="3" type="ORF">FEM21_03710</name>
</gene>
<reference evidence="3 4" key="1">
    <citation type="submission" date="2014-05" db="EMBL/GenBank/DDBJ databases">
        <title>Genome Sequence of Flavobacterium sp. EM1321.</title>
        <authorList>
            <person name="Shin S.-K."/>
            <person name="Yi H."/>
        </authorList>
    </citation>
    <scope>NUCLEOTIDE SEQUENCE [LARGE SCALE GENOMIC DNA]</scope>
    <source>
        <strain evidence="3 4">EM1321</strain>
    </source>
</reference>
<keyword evidence="1" id="KW-0129">CBS domain</keyword>
<evidence type="ECO:0000259" key="2">
    <source>
        <dbReference type="PROSITE" id="PS51371"/>
    </source>
</evidence>
<organism evidence="3 4">
    <name type="scientific">Flavobacterium seoulense</name>
    <dbReference type="NCBI Taxonomy" id="1492738"/>
    <lineage>
        <taxon>Bacteria</taxon>
        <taxon>Pseudomonadati</taxon>
        <taxon>Bacteroidota</taxon>
        <taxon>Flavobacteriia</taxon>
        <taxon>Flavobacteriales</taxon>
        <taxon>Flavobacteriaceae</taxon>
        <taxon>Flavobacterium</taxon>
    </lineage>
</organism>
<evidence type="ECO:0000313" key="3">
    <source>
        <dbReference type="EMBL" id="KDN56868.1"/>
    </source>
</evidence>
<dbReference type="PROSITE" id="PS51371">
    <property type="entry name" value="CBS"/>
    <property type="match status" value="1"/>
</dbReference>
<dbReference type="Pfam" id="PF00571">
    <property type="entry name" value="CBS"/>
    <property type="match status" value="2"/>
</dbReference>